<evidence type="ECO:0000256" key="2">
    <source>
        <dbReference type="SAM" id="Phobius"/>
    </source>
</evidence>
<dbReference type="GO" id="GO:0005886">
    <property type="term" value="C:plasma membrane"/>
    <property type="evidence" value="ECO:0007669"/>
    <property type="project" value="TreeGrafter"/>
</dbReference>
<accession>X1GTG1</accession>
<protein>
    <recommendedName>
        <fullName evidence="3">Prepilin type IV endopeptidase peptidase domain-containing protein</fullName>
    </recommendedName>
</protein>
<keyword evidence="2" id="KW-0812">Transmembrane</keyword>
<gene>
    <name evidence="4" type="ORF">S03H2_19326</name>
</gene>
<keyword evidence="2" id="KW-1133">Transmembrane helix</keyword>
<keyword evidence="2" id="KW-0472">Membrane</keyword>
<feature type="transmembrane region" description="Helical" evidence="2">
    <location>
        <begin position="68"/>
        <end position="101"/>
    </location>
</feature>
<feature type="transmembrane region" description="Helical" evidence="2">
    <location>
        <begin position="113"/>
        <end position="136"/>
    </location>
</feature>
<dbReference type="InterPro" id="IPR000045">
    <property type="entry name" value="Prepilin_IV_endopep_pep"/>
</dbReference>
<sequence length="142" mass="15884">MIYFAIGVAFLYQLFKVLEFENWNLFGIWNLEFGILNPLLSAILASAFFLAIVLVSRGKWMGVGDIKLAFFIGLFLGWPNILVTLFLAFFIGAIIGVGLIATGKKTLKSEVPFGPFLVVGTFIALFWGQSIINWYLNFFNGL</sequence>
<dbReference type="InterPro" id="IPR050882">
    <property type="entry name" value="Prepilin_peptidase/N-MTase"/>
</dbReference>
<dbReference type="AlphaFoldDB" id="X1GTG1"/>
<dbReference type="Gene3D" id="1.20.120.1220">
    <property type="match status" value="1"/>
</dbReference>
<comment type="similarity">
    <text evidence="1">Belongs to the peptidase A24 family.</text>
</comment>
<dbReference type="GO" id="GO:0004190">
    <property type="term" value="F:aspartic-type endopeptidase activity"/>
    <property type="evidence" value="ECO:0007669"/>
    <property type="project" value="InterPro"/>
</dbReference>
<feature type="domain" description="Prepilin type IV endopeptidase peptidase" evidence="3">
    <location>
        <begin position="28"/>
        <end position="97"/>
    </location>
</feature>
<name>X1GTG1_9ZZZZ</name>
<organism evidence="4">
    <name type="scientific">marine sediment metagenome</name>
    <dbReference type="NCBI Taxonomy" id="412755"/>
    <lineage>
        <taxon>unclassified sequences</taxon>
        <taxon>metagenomes</taxon>
        <taxon>ecological metagenomes</taxon>
    </lineage>
</organism>
<reference evidence="4" key="1">
    <citation type="journal article" date="2014" name="Front. Microbiol.">
        <title>High frequency of phylogenetically diverse reductive dehalogenase-homologous genes in deep subseafloor sedimentary metagenomes.</title>
        <authorList>
            <person name="Kawai M."/>
            <person name="Futagami T."/>
            <person name="Toyoda A."/>
            <person name="Takaki Y."/>
            <person name="Nishi S."/>
            <person name="Hori S."/>
            <person name="Arai W."/>
            <person name="Tsubouchi T."/>
            <person name="Morono Y."/>
            <person name="Uchiyama I."/>
            <person name="Ito T."/>
            <person name="Fujiyama A."/>
            <person name="Inagaki F."/>
            <person name="Takami H."/>
        </authorList>
    </citation>
    <scope>NUCLEOTIDE SEQUENCE</scope>
    <source>
        <strain evidence="4">Expedition CK06-06</strain>
    </source>
</reference>
<dbReference type="PANTHER" id="PTHR30487:SF0">
    <property type="entry name" value="PREPILIN LEADER PEPTIDASE_N-METHYLTRANSFERASE-RELATED"/>
    <property type="match status" value="1"/>
</dbReference>
<comment type="caution">
    <text evidence="4">The sequence shown here is derived from an EMBL/GenBank/DDBJ whole genome shotgun (WGS) entry which is preliminary data.</text>
</comment>
<proteinExistence type="inferred from homology"/>
<dbReference type="GO" id="GO:0006465">
    <property type="term" value="P:signal peptide processing"/>
    <property type="evidence" value="ECO:0007669"/>
    <property type="project" value="TreeGrafter"/>
</dbReference>
<dbReference type="PANTHER" id="PTHR30487">
    <property type="entry name" value="TYPE 4 PREPILIN-LIKE PROTEINS LEADER PEPTIDE-PROCESSING ENZYME"/>
    <property type="match status" value="1"/>
</dbReference>
<evidence type="ECO:0000256" key="1">
    <source>
        <dbReference type="ARBA" id="ARBA00005801"/>
    </source>
</evidence>
<dbReference type="Pfam" id="PF01478">
    <property type="entry name" value="Peptidase_A24"/>
    <property type="match status" value="1"/>
</dbReference>
<evidence type="ECO:0000313" key="4">
    <source>
        <dbReference type="EMBL" id="GAH44899.1"/>
    </source>
</evidence>
<dbReference type="EMBL" id="BARU01010086">
    <property type="protein sequence ID" value="GAH44899.1"/>
    <property type="molecule type" value="Genomic_DNA"/>
</dbReference>
<feature type="transmembrane region" description="Helical" evidence="2">
    <location>
        <begin position="35"/>
        <end position="56"/>
    </location>
</feature>
<evidence type="ECO:0000259" key="3">
    <source>
        <dbReference type="Pfam" id="PF01478"/>
    </source>
</evidence>